<accession>A0A366LD70</accession>
<sequence length="120" mass="13445">MRNKKILICDDDRDILEMLEIILEDSGLDTFTEPDSTILVDRIEENMPDLLLMDLWMPVITGDEILKTLRSNDGIKNLPVIIMSAAQDGKLIATEAGADDYISKPFDIDVLIAKVKALIQ</sequence>
<evidence type="ECO:0000313" key="5">
    <source>
        <dbReference type="Proteomes" id="UP000252081"/>
    </source>
</evidence>
<dbReference type="EMBL" id="QNQU01000001">
    <property type="protein sequence ID" value="RBQ11821.1"/>
    <property type="molecule type" value="Genomic_DNA"/>
</dbReference>
<name>A0A366LD70_9SPHI</name>
<feature type="modified residue" description="4-aspartylphosphate" evidence="2">
    <location>
        <position position="54"/>
    </location>
</feature>
<keyword evidence="5" id="KW-1185">Reference proteome</keyword>
<reference evidence="4 5" key="1">
    <citation type="submission" date="2018-07" db="EMBL/GenBank/DDBJ databases">
        <title>A draft genome of a endophytic bacteria, a new species of Pedobacter.</title>
        <authorList>
            <person name="Zhang Z.D."/>
            <person name="Chen Z.J."/>
        </authorList>
    </citation>
    <scope>NUCLEOTIDE SEQUENCE [LARGE SCALE GENOMIC DNA]</scope>
    <source>
        <strain evidence="4 5">RS10</strain>
    </source>
</reference>
<feature type="domain" description="Response regulatory" evidence="3">
    <location>
        <begin position="5"/>
        <end position="119"/>
    </location>
</feature>
<dbReference type="Pfam" id="PF00072">
    <property type="entry name" value="Response_reg"/>
    <property type="match status" value="1"/>
</dbReference>
<dbReference type="OrthoDB" id="9789181at2"/>
<dbReference type="RefSeq" id="WP_113946900.1">
    <property type="nucleotide sequence ID" value="NZ_QNQU01000001.1"/>
</dbReference>
<evidence type="ECO:0000256" key="1">
    <source>
        <dbReference type="ARBA" id="ARBA00022553"/>
    </source>
</evidence>
<dbReference type="PROSITE" id="PS50110">
    <property type="entry name" value="RESPONSE_REGULATORY"/>
    <property type="match status" value="1"/>
</dbReference>
<dbReference type="InterPro" id="IPR050595">
    <property type="entry name" value="Bact_response_regulator"/>
</dbReference>
<evidence type="ECO:0000256" key="2">
    <source>
        <dbReference type="PROSITE-ProRule" id="PRU00169"/>
    </source>
</evidence>
<comment type="caution">
    <text evidence="4">The sequence shown here is derived from an EMBL/GenBank/DDBJ whole genome shotgun (WGS) entry which is preliminary data.</text>
</comment>
<dbReference type="AlphaFoldDB" id="A0A366LD70"/>
<protein>
    <submittedName>
        <fullName evidence="4">Response regulator</fullName>
    </submittedName>
</protein>
<dbReference type="SUPFAM" id="SSF52172">
    <property type="entry name" value="CheY-like"/>
    <property type="match status" value="1"/>
</dbReference>
<organism evidence="4 5">
    <name type="scientific">Pedobacter miscanthi</name>
    <dbReference type="NCBI Taxonomy" id="2259170"/>
    <lineage>
        <taxon>Bacteria</taxon>
        <taxon>Pseudomonadati</taxon>
        <taxon>Bacteroidota</taxon>
        <taxon>Sphingobacteriia</taxon>
        <taxon>Sphingobacteriales</taxon>
        <taxon>Sphingobacteriaceae</taxon>
        <taxon>Pedobacter</taxon>
    </lineage>
</organism>
<proteinExistence type="predicted"/>
<dbReference type="SMART" id="SM00448">
    <property type="entry name" value="REC"/>
    <property type="match status" value="1"/>
</dbReference>
<dbReference type="InterPro" id="IPR011006">
    <property type="entry name" value="CheY-like_superfamily"/>
</dbReference>
<keyword evidence="1 2" id="KW-0597">Phosphoprotein</keyword>
<dbReference type="Proteomes" id="UP000252081">
    <property type="component" value="Unassembled WGS sequence"/>
</dbReference>
<dbReference type="Gene3D" id="3.40.50.2300">
    <property type="match status" value="1"/>
</dbReference>
<dbReference type="GO" id="GO:0000160">
    <property type="term" value="P:phosphorelay signal transduction system"/>
    <property type="evidence" value="ECO:0007669"/>
    <property type="project" value="InterPro"/>
</dbReference>
<evidence type="ECO:0000259" key="3">
    <source>
        <dbReference type="PROSITE" id="PS50110"/>
    </source>
</evidence>
<dbReference type="PANTHER" id="PTHR44591:SF3">
    <property type="entry name" value="RESPONSE REGULATORY DOMAIN-CONTAINING PROTEIN"/>
    <property type="match status" value="1"/>
</dbReference>
<evidence type="ECO:0000313" key="4">
    <source>
        <dbReference type="EMBL" id="RBQ11821.1"/>
    </source>
</evidence>
<dbReference type="InterPro" id="IPR001789">
    <property type="entry name" value="Sig_transdc_resp-reg_receiver"/>
</dbReference>
<dbReference type="PANTHER" id="PTHR44591">
    <property type="entry name" value="STRESS RESPONSE REGULATOR PROTEIN 1"/>
    <property type="match status" value="1"/>
</dbReference>
<gene>
    <name evidence="4" type="ORF">DRW42_00660</name>
</gene>